<name>A0A8J6ALZ3_GALPY</name>
<dbReference type="Proteomes" id="UP000700334">
    <property type="component" value="Unassembled WGS sequence"/>
</dbReference>
<dbReference type="AlphaFoldDB" id="A0A8J6ALZ3"/>
<organism evidence="1 2">
    <name type="scientific">Galemys pyrenaicus</name>
    <name type="common">Iberian desman</name>
    <name type="synonym">Pyrenean desman</name>
    <dbReference type="NCBI Taxonomy" id="202257"/>
    <lineage>
        <taxon>Eukaryota</taxon>
        <taxon>Metazoa</taxon>
        <taxon>Chordata</taxon>
        <taxon>Craniata</taxon>
        <taxon>Vertebrata</taxon>
        <taxon>Euteleostomi</taxon>
        <taxon>Mammalia</taxon>
        <taxon>Eutheria</taxon>
        <taxon>Laurasiatheria</taxon>
        <taxon>Eulipotyphla</taxon>
        <taxon>Talpidae</taxon>
        <taxon>Galemys</taxon>
    </lineage>
</organism>
<evidence type="ECO:0000313" key="1">
    <source>
        <dbReference type="EMBL" id="KAG8523811.1"/>
    </source>
</evidence>
<gene>
    <name evidence="1" type="ORF">J0S82_016661</name>
</gene>
<sequence>MARLPGACCSFPQHIPCGHSTFSLPAPAQAASIVSGATVLPLGVLWLPPLRPRYAPCLADHPPPLVFLQYTSSMRAKYLATSQPRPDSSSSGH</sequence>
<protein>
    <submittedName>
        <fullName evidence="1">Uncharacterized protein</fullName>
    </submittedName>
</protein>
<keyword evidence="2" id="KW-1185">Reference proteome</keyword>
<dbReference type="EMBL" id="JAGFMF010011401">
    <property type="protein sequence ID" value="KAG8523811.1"/>
    <property type="molecule type" value="Genomic_DNA"/>
</dbReference>
<proteinExistence type="predicted"/>
<comment type="caution">
    <text evidence="1">The sequence shown here is derived from an EMBL/GenBank/DDBJ whole genome shotgun (WGS) entry which is preliminary data.</text>
</comment>
<evidence type="ECO:0000313" key="2">
    <source>
        <dbReference type="Proteomes" id="UP000700334"/>
    </source>
</evidence>
<accession>A0A8J6ALZ3</accession>
<reference evidence="1" key="1">
    <citation type="journal article" date="2021" name="Evol. Appl.">
        <title>The genome of the Pyrenean desman and the effects of bottlenecks and inbreeding on the genomic landscape of an endangered species.</title>
        <authorList>
            <person name="Escoda L."/>
            <person name="Castresana J."/>
        </authorList>
    </citation>
    <scope>NUCLEOTIDE SEQUENCE</scope>
    <source>
        <strain evidence="1">IBE-C5619</strain>
    </source>
</reference>